<reference evidence="7 8" key="1">
    <citation type="submission" date="2015-01" db="EMBL/GenBank/DDBJ databases">
        <title>The Genome Sequence of Fonsecaea pedrosoi CBS 271.37.</title>
        <authorList>
            <consortium name="The Broad Institute Genomics Platform"/>
            <person name="Cuomo C."/>
            <person name="de Hoog S."/>
            <person name="Gorbushina A."/>
            <person name="Stielow B."/>
            <person name="Teixiera M."/>
            <person name="Abouelleil A."/>
            <person name="Chapman S.B."/>
            <person name="Priest M."/>
            <person name="Young S.K."/>
            <person name="Wortman J."/>
            <person name="Nusbaum C."/>
            <person name="Birren B."/>
        </authorList>
    </citation>
    <scope>NUCLEOTIDE SEQUENCE [LARGE SCALE GENOMIC DNA]</scope>
    <source>
        <strain evidence="7 8">CBS 271.37</strain>
    </source>
</reference>
<evidence type="ECO:0000256" key="2">
    <source>
        <dbReference type="ARBA" id="ARBA00022630"/>
    </source>
</evidence>
<dbReference type="RefSeq" id="XP_013281796.1">
    <property type="nucleotide sequence ID" value="XM_013426342.1"/>
</dbReference>
<comment type="similarity">
    <text evidence="1">Belongs to the paxM FAD-dependent monooxygenase family.</text>
</comment>
<feature type="domain" description="FAD-binding" evidence="6">
    <location>
        <begin position="17"/>
        <end position="361"/>
    </location>
</feature>
<accession>A0A0D2GBJ6</accession>
<dbReference type="Gene3D" id="3.50.50.60">
    <property type="entry name" value="FAD/NAD(P)-binding domain"/>
    <property type="match status" value="1"/>
</dbReference>
<dbReference type="PANTHER" id="PTHR13789:SF236">
    <property type="entry name" value="MONOOXYGENASE, PUTATIVE (AFU_ORTHOLOGUE AFUA_6G12060)-RELATED"/>
    <property type="match status" value="1"/>
</dbReference>
<evidence type="ECO:0000259" key="6">
    <source>
        <dbReference type="Pfam" id="PF01494"/>
    </source>
</evidence>
<dbReference type="SUPFAM" id="SSF51905">
    <property type="entry name" value="FAD/NAD(P)-binding domain"/>
    <property type="match status" value="1"/>
</dbReference>
<dbReference type="GO" id="GO:0004497">
    <property type="term" value="F:monooxygenase activity"/>
    <property type="evidence" value="ECO:0007669"/>
    <property type="project" value="UniProtKB-KW"/>
</dbReference>
<proteinExistence type="inferred from homology"/>
<dbReference type="GO" id="GO:0071949">
    <property type="term" value="F:FAD binding"/>
    <property type="evidence" value="ECO:0007669"/>
    <property type="project" value="InterPro"/>
</dbReference>
<dbReference type="VEuPathDB" id="FungiDB:Z517_07821"/>
<evidence type="ECO:0000256" key="4">
    <source>
        <dbReference type="ARBA" id="ARBA00023002"/>
    </source>
</evidence>
<dbReference type="GeneID" id="25307311"/>
<protein>
    <recommendedName>
        <fullName evidence="6">FAD-binding domain-containing protein</fullName>
    </recommendedName>
</protein>
<gene>
    <name evidence="7" type="ORF">Z517_07821</name>
</gene>
<dbReference type="EMBL" id="KN846973">
    <property type="protein sequence ID" value="KIW77988.1"/>
    <property type="molecule type" value="Genomic_DNA"/>
</dbReference>
<dbReference type="Pfam" id="PF01494">
    <property type="entry name" value="FAD_binding_3"/>
    <property type="match status" value="1"/>
</dbReference>
<keyword evidence="4" id="KW-0560">Oxidoreductase</keyword>
<keyword evidence="2" id="KW-0285">Flavoprotein</keyword>
<keyword evidence="3" id="KW-0274">FAD</keyword>
<dbReference type="InterPro" id="IPR036188">
    <property type="entry name" value="FAD/NAD-bd_sf"/>
</dbReference>
<dbReference type="Proteomes" id="UP000053029">
    <property type="component" value="Unassembled WGS sequence"/>
</dbReference>
<name>A0A0D2GBJ6_9EURO</name>
<dbReference type="OrthoDB" id="16820at2759"/>
<keyword evidence="8" id="KW-1185">Reference proteome</keyword>
<dbReference type="SUPFAM" id="SSF54373">
    <property type="entry name" value="FAD-linked reductases, C-terminal domain"/>
    <property type="match status" value="1"/>
</dbReference>
<dbReference type="HOGENOM" id="CLU_009665_19_1_1"/>
<dbReference type="PRINTS" id="PR00420">
    <property type="entry name" value="RNGMNOXGNASE"/>
</dbReference>
<dbReference type="PANTHER" id="PTHR13789">
    <property type="entry name" value="MONOOXYGENASE"/>
    <property type="match status" value="1"/>
</dbReference>
<evidence type="ECO:0000256" key="5">
    <source>
        <dbReference type="ARBA" id="ARBA00023033"/>
    </source>
</evidence>
<dbReference type="InterPro" id="IPR050493">
    <property type="entry name" value="FAD-dep_Monooxygenase_BioMet"/>
</dbReference>
<dbReference type="STRING" id="1442368.A0A0D2GBJ6"/>
<organism evidence="7 8">
    <name type="scientific">Fonsecaea pedrosoi CBS 271.37</name>
    <dbReference type="NCBI Taxonomy" id="1442368"/>
    <lineage>
        <taxon>Eukaryota</taxon>
        <taxon>Fungi</taxon>
        <taxon>Dikarya</taxon>
        <taxon>Ascomycota</taxon>
        <taxon>Pezizomycotina</taxon>
        <taxon>Eurotiomycetes</taxon>
        <taxon>Chaetothyriomycetidae</taxon>
        <taxon>Chaetothyriales</taxon>
        <taxon>Herpotrichiellaceae</taxon>
        <taxon>Fonsecaea</taxon>
    </lineage>
</organism>
<evidence type="ECO:0000313" key="8">
    <source>
        <dbReference type="Proteomes" id="UP000053029"/>
    </source>
</evidence>
<dbReference type="AlphaFoldDB" id="A0A0D2GBJ6"/>
<sequence>MASVTNGQTAKGKLDGTKFIIIGAGFGGLASAIELKKRGAEVKVFESYPDMKKQGDVIMIGSNATCIMKHWGAVLDELLPISSQPPVMYIQDKAGKALLNQNLPAEFGGHPNLYTNRGRAQILMYEYAVSLGVDISFGTPVTEVFEDDNSAGVVAGSARYTADAVVAADGVHSKTRNFITGRTERPKKSGFAVYRSWFPLGNLKNDPVTAPIADSPDSLFKIWIAEDTHAILTTNVKLQAATCFVTHKDKSDIKEDWNLPGDRKDMEKCVEGWDPLLIKIIQQIPPECLIDFKLLWRDPVRQWVSPKGRICLVGDAAHPHLATSGTGGAQAIEDGATLGVLLEKLDGKDIPLAFKAYEKLRYERTSLTQRMGWETRHAWHQTDWELVAKNPQALSLPQPEWLNGVDAAKYADERFDEVIAHLQSGAPFVSKNIPEGHVHEDWTIEQMLAYEGKKVDENFYQTR</sequence>
<dbReference type="InterPro" id="IPR002938">
    <property type="entry name" value="FAD-bd"/>
</dbReference>
<keyword evidence="5" id="KW-0503">Monooxygenase</keyword>
<evidence type="ECO:0000256" key="3">
    <source>
        <dbReference type="ARBA" id="ARBA00022827"/>
    </source>
</evidence>
<evidence type="ECO:0000313" key="7">
    <source>
        <dbReference type="EMBL" id="KIW77988.1"/>
    </source>
</evidence>
<evidence type="ECO:0000256" key="1">
    <source>
        <dbReference type="ARBA" id="ARBA00007992"/>
    </source>
</evidence>